<dbReference type="Araport" id="AT2G34020"/>
<dbReference type="AlphaFoldDB" id="A0A1P8AYB6"/>
<proteinExistence type="evidence at protein level"/>
<dbReference type="InterPro" id="IPR004713">
    <property type="entry name" value="CaH_exchang"/>
</dbReference>
<evidence type="ECO:0000256" key="4">
    <source>
        <dbReference type="SAM" id="Phobius"/>
    </source>
</evidence>
<reference evidence="8 9" key="1">
    <citation type="journal article" date="1999" name="Nature">
        <title>Sequence and analysis of chromosome 2 of the plant Arabidopsis thaliana.</title>
        <authorList>
            <person name="Lin X."/>
            <person name="Kaul S."/>
            <person name="Rounsley S."/>
            <person name="Shea T.P."/>
            <person name="Benito M.I."/>
            <person name="Town C.D."/>
            <person name="Fujii C.Y."/>
            <person name="Mason T."/>
            <person name="Bowman C.L."/>
            <person name="Barnstead M."/>
            <person name="Feldblyum T.V."/>
            <person name="Buell C.R."/>
            <person name="Ketchum K.A."/>
            <person name="Lee J."/>
            <person name="Ronning C.M."/>
            <person name="Koo H.L."/>
            <person name="Moffat K.S."/>
            <person name="Cronin L.A."/>
            <person name="Shen M."/>
            <person name="Pai G."/>
            <person name="Van Aken S."/>
            <person name="Umayam L."/>
            <person name="Tallon L.J."/>
            <person name="Gill J.E."/>
            <person name="Adams M.D."/>
            <person name="Carrera A.J."/>
            <person name="Creasy T.H."/>
            <person name="Goodman H.M."/>
            <person name="Somerville C.R."/>
            <person name="Copenhaver G.P."/>
            <person name="Preuss D."/>
            <person name="Nierman W.C."/>
            <person name="White O."/>
            <person name="Eisen J.A."/>
            <person name="Salzberg S.L."/>
            <person name="Fraser C.M."/>
            <person name="Venter J.C."/>
        </authorList>
    </citation>
    <scope>NUCLEOTIDE SEQUENCE [LARGE SCALE GENOMIC DNA]</scope>
    <source>
        <strain evidence="9">cv. Columbia</strain>
    </source>
</reference>
<keyword evidence="1" id="KW-0050">Antiport</keyword>
<feature type="transmembrane region" description="Helical" evidence="4">
    <location>
        <begin position="514"/>
        <end position="534"/>
    </location>
</feature>
<feature type="transmembrane region" description="Helical" evidence="4">
    <location>
        <begin position="590"/>
        <end position="609"/>
    </location>
</feature>
<dbReference type="ExpressionAtlas" id="A0A1P8AYB6">
    <property type="expression patterns" value="baseline and differential"/>
</dbReference>
<dbReference type="GO" id="GO:0006874">
    <property type="term" value="P:intracellular calcium ion homeostasis"/>
    <property type="evidence" value="ECO:0000318"/>
    <property type="project" value="GO_Central"/>
</dbReference>
<keyword evidence="9" id="KW-1185">Reference proteome</keyword>
<dbReference type="SMR" id="A0A1P8AYB6"/>
<dbReference type="InParanoid" id="A0A1P8AYB6"/>
<keyword evidence="4" id="KW-0472">Membrane</keyword>
<dbReference type="GO" id="GO:0005509">
    <property type="term" value="F:calcium ion binding"/>
    <property type="evidence" value="ECO:0007669"/>
    <property type="project" value="InterPro"/>
</dbReference>
<protein>
    <submittedName>
        <fullName evidence="8">Calcium-binding EF-hand family protein</fullName>
    </submittedName>
</protein>
<feature type="transmembrane region" description="Helical" evidence="4">
    <location>
        <begin position="166"/>
        <end position="186"/>
    </location>
</feature>
<feature type="domain" description="EF-hand" evidence="6">
    <location>
        <begin position="398"/>
        <end position="433"/>
    </location>
</feature>
<feature type="transmembrane region" description="Helical" evidence="4">
    <location>
        <begin position="615"/>
        <end position="637"/>
    </location>
</feature>
<accession>A0A1P8AYB6</accession>
<evidence type="ECO:0007829" key="10">
    <source>
        <dbReference type="PeptideAtlas" id="A0A1P8AYB6"/>
    </source>
</evidence>
<dbReference type="PANTHER" id="PTHR31503:SF84">
    <property type="entry name" value="CALCIUM-BINDING EF-HAND FAMILY PROTEIN"/>
    <property type="match status" value="1"/>
</dbReference>
<dbReference type="SUPFAM" id="SSF47473">
    <property type="entry name" value="EF-hand"/>
    <property type="match status" value="1"/>
</dbReference>
<keyword evidence="5" id="KW-0732">Signal</keyword>
<evidence type="ECO:0000313" key="9">
    <source>
        <dbReference type="Proteomes" id="UP000006548"/>
    </source>
</evidence>
<dbReference type="InterPro" id="IPR011992">
    <property type="entry name" value="EF-hand-dom_pair"/>
</dbReference>
<dbReference type="GeneID" id="817963"/>
<dbReference type="PANTHER" id="PTHR31503">
    <property type="entry name" value="VACUOLAR CALCIUM ION TRANSPORTER"/>
    <property type="match status" value="1"/>
</dbReference>
<keyword evidence="2" id="KW-0106">Calcium</keyword>
<name>A0A1P8AYB6_ARATH</name>
<keyword evidence="3" id="KW-0406">Ion transport</keyword>
<evidence type="ECO:0000256" key="5">
    <source>
        <dbReference type="SAM" id="SignalP"/>
    </source>
</evidence>
<dbReference type="CDD" id="cd00051">
    <property type="entry name" value="EFh"/>
    <property type="match status" value="1"/>
</dbReference>
<dbReference type="TAIR" id="AT2G34020"/>
<feature type="signal peptide" evidence="5">
    <location>
        <begin position="1"/>
        <end position="35"/>
    </location>
</feature>
<dbReference type="Proteomes" id="UP000006548">
    <property type="component" value="Chromosome 2"/>
</dbReference>
<keyword evidence="1" id="KW-0813">Transport</keyword>
<evidence type="ECO:0000256" key="2">
    <source>
        <dbReference type="ARBA" id="ARBA00022837"/>
    </source>
</evidence>
<evidence type="ECO:0000256" key="3">
    <source>
        <dbReference type="ARBA" id="ARBA00023065"/>
    </source>
</evidence>
<keyword evidence="10" id="KW-1267">Proteomics identification</keyword>
<dbReference type="Gene3D" id="1.10.238.10">
    <property type="entry name" value="EF-hand"/>
    <property type="match status" value="1"/>
</dbReference>
<dbReference type="SMART" id="SM00054">
    <property type="entry name" value="EFh"/>
    <property type="match status" value="2"/>
</dbReference>
<dbReference type="PROSITE" id="PS50222">
    <property type="entry name" value="EF_HAND_2"/>
    <property type="match status" value="2"/>
</dbReference>
<feature type="chain" id="PRO_5010191424" evidence="5">
    <location>
        <begin position="36"/>
        <end position="643"/>
    </location>
</feature>
<dbReference type="KEGG" id="ath:AT2G34020"/>
<dbReference type="Pfam" id="PF13499">
    <property type="entry name" value="EF-hand_7"/>
    <property type="match status" value="1"/>
</dbReference>
<evidence type="ECO:0000259" key="6">
    <source>
        <dbReference type="PROSITE" id="PS50222"/>
    </source>
</evidence>
<reference evidence="9" key="2">
    <citation type="journal article" date="2017" name="Plant J.">
        <title>Araport11: a complete reannotation of the Arabidopsis thaliana reference genome.</title>
        <authorList>
            <person name="Cheng C.Y."/>
            <person name="Krishnakumar V."/>
            <person name="Chan A.P."/>
            <person name="Thibaud-Nissen F."/>
            <person name="Schobel S."/>
            <person name="Town C.D."/>
        </authorList>
    </citation>
    <scope>GENOME REANNOTATION</scope>
    <source>
        <strain evidence="9">cv. Columbia</strain>
    </source>
</reference>
<feature type="transmembrane region" description="Helical" evidence="4">
    <location>
        <begin position="490"/>
        <end position="508"/>
    </location>
</feature>
<dbReference type="InterPro" id="IPR018247">
    <property type="entry name" value="EF_Hand_1_Ca_BS"/>
</dbReference>
<evidence type="ECO:0000313" key="8">
    <source>
        <dbReference type="EMBL" id="ANM61610.1"/>
    </source>
</evidence>
<keyword evidence="4" id="KW-0812">Transmembrane</keyword>
<feature type="domain" description="EF-hand" evidence="6">
    <location>
        <begin position="357"/>
        <end position="392"/>
    </location>
</feature>
<dbReference type="PROSITE" id="PS00018">
    <property type="entry name" value="EF_HAND_1"/>
    <property type="match status" value="2"/>
</dbReference>
<dbReference type="GO" id="GO:0015369">
    <property type="term" value="F:calcium:proton antiporter activity"/>
    <property type="evidence" value="ECO:0000318"/>
    <property type="project" value="GO_Central"/>
</dbReference>
<keyword evidence="4" id="KW-1133">Transmembrane helix</keyword>
<dbReference type="OMA" id="LMWGICL"/>
<feature type="transmembrane region" description="Helical" evidence="4">
    <location>
        <begin position="116"/>
        <end position="136"/>
    </location>
</feature>
<dbReference type="ProteomicsDB" id="205536"/>
<feature type="transmembrane region" description="Helical" evidence="4">
    <location>
        <begin position="264"/>
        <end position="286"/>
    </location>
</feature>
<evidence type="ECO:0000313" key="7">
    <source>
        <dbReference type="Araport" id="AT2G34020"/>
    </source>
</evidence>
<dbReference type="InterPro" id="IPR002048">
    <property type="entry name" value="EF_hand_dom"/>
</dbReference>
<dbReference type="GO" id="GO:0070588">
    <property type="term" value="P:calcium ion transmembrane transport"/>
    <property type="evidence" value="ECO:0000318"/>
    <property type="project" value="GO_Central"/>
</dbReference>
<dbReference type="EMBL" id="CP002685">
    <property type="protein sequence ID" value="ANM61610.1"/>
    <property type="molecule type" value="Genomic_DNA"/>
</dbReference>
<evidence type="ECO:0000256" key="1">
    <source>
        <dbReference type="ARBA" id="ARBA00022449"/>
    </source>
</evidence>
<gene>
    <name evidence="7 8" type="ordered locus">At2g34020</name>
    <name evidence="8" type="ORF">T14G11.14</name>
    <name evidence="8" type="ORF">T14G11_14</name>
</gene>
<organism evidence="8 9">
    <name type="scientific">Arabidopsis thaliana</name>
    <name type="common">Mouse-ear cress</name>
    <dbReference type="NCBI Taxonomy" id="3702"/>
    <lineage>
        <taxon>Eukaryota</taxon>
        <taxon>Viridiplantae</taxon>
        <taxon>Streptophyta</taxon>
        <taxon>Embryophyta</taxon>
        <taxon>Tracheophyta</taxon>
        <taxon>Spermatophyta</taxon>
        <taxon>Magnoliopsida</taxon>
        <taxon>eudicotyledons</taxon>
        <taxon>Gunneridae</taxon>
        <taxon>Pentapetalae</taxon>
        <taxon>rosids</taxon>
        <taxon>malvids</taxon>
        <taxon>Brassicales</taxon>
        <taxon>Brassicaceae</taxon>
        <taxon>Camelineae</taxon>
        <taxon>Arabidopsis</taxon>
    </lineage>
</organism>
<dbReference type="GO" id="GO:0016020">
    <property type="term" value="C:membrane"/>
    <property type="evidence" value="ECO:0007669"/>
    <property type="project" value="InterPro"/>
</dbReference>
<sequence length="643" mass="72151">MQTFSFKRRPNHSHFPSTLFFFFLSLTLFISGVSSRVLSPVPLDNSSLISDGVHGASDYKYLTLDPPKNVSKAACIHVYGFLPCADNIGGYVFQVFSFGCLLIIGDYFLSQGRSKLFVIFEVGFYGGIVFPLLTMFPRIALMISPGLAATHEGALMIVGNNVGVTIGHTIFALTMQWGACVIFGLTSPNSDPSIRRGSIKRTSSDTKNPRRGFYRMKILKSVVEASVDADPKNKKAAGIMLLTLVPFLLVTLPDLLDVQSWSDIIMLITLIISCSSTFIYFVYSYFDTADQKKSLDHAKFELMSEVHKHLQSFSPRTLIRDGQLSKESLKRFCSVFSKSRTIHFALFPLFSAFLHCKFTSSFFSLFDKIDRNKDGKIQISELKDLTVEFGVFGKMKCDINEFASTLLAEFDKDKNGELDENEFEEGIMKLLNHYKFDNQESPRQNNTYIYRTPSDSVKSLSQGEEAGVLKLEMPKQTLVAKFLSMSTLRAVTKVIGGMLIVVFLAKPFMVNIGLLSVSAGVPSFYSVFAVIPLVRNLKNTLSAHFCRKKDKARIASEKFSEIYRDVTMNNLMGMSITLAIVYSRGLKWEYSIESLLVVVVGIAIGLPAYVRSTYPFWICVMAFAMYIFSLVLIYIHFHLRGQS</sequence>
<dbReference type="STRING" id="3702.A0A1P8AYB6"/>
<feature type="transmembrane region" description="Helical" evidence="4">
    <location>
        <begin position="236"/>
        <end position="252"/>
    </location>
</feature>
<feature type="transmembrane region" description="Helical" evidence="4">
    <location>
        <begin position="88"/>
        <end position="109"/>
    </location>
</feature>